<evidence type="ECO:0000313" key="2">
    <source>
        <dbReference type="EMBL" id="AML53467.1"/>
    </source>
</evidence>
<protein>
    <recommendedName>
        <fullName evidence="1">Hedgehog/Intein (Hint) domain-containing protein</fullName>
    </recommendedName>
</protein>
<feature type="domain" description="Hedgehog/Intein (Hint)" evidence="1">
    <location>
        <begin position="36"/>
        <end position="179"/>
    </location>
</feature>
<organism evidence="2 3">
    <name type="scientific">Falsihalocynthiibacter arcticus</name>
    <dbReference type="NCBI Taxonomy" id="1579316"/>
    <lineage>
        <taxon>Bacteria</taxon>
        <taxon>Pseudomonadati</taxon>
        <taxon>Pseudomonadota</taxon>
        <taxon>Alphaproteobacteria</taxon>
        <taxon>Rhodobacterales</taxon>
        <taxon>Roseobacteraceae</taxon>
        <taxon>Falsihalocynthiibacter</taxon>
    </lineage>
</organism>
<dbReference type="AlphaFoldDB" id="A0A126V5N3"/>
<dbReference type="OrthoDB" id="6305173at2"/>
<sequence>MRKYEVAHLNSFGDVEEFSQIAPSLPIFEDAFAAIARGSLFSTEAGLTAVEDLLPGMRLQTTENGFQTLLWIGSTTLVPDSLAGARGQSPEMGFLTRIAADSFGLGRPMPDLILGPKARLTVRHRTKGQVLAPVATMQNGETVFSVTPFTPVRVYHLAFETHQILRVNGLEIESYHPGNSAEMSLSREMLPLFMGLFPHCETVDNFGTLCLPRIEEDDALGQVFAGFAA</sequence>
<dbReference type="Pfam" id="PF13403">
    <property type="entry name" value="Hint_2"/>
    <property type="match status" value="1"/>
</dbReference>
<keyword evidence="3" id="KW-1185">Reference proteome</keyword>
<dbReference type="Proteomes" id="UP000070371">
    <property type="component" value="Chromosome"/>
</dbReference>
<gene>
    <name evidence="2" type="ORF">RC74_01085</name>
</gene>
<dbReference type="EMBL" id="CP014327">
    <property type="protein sequence ID" value="AML53467.1"/>
    <property type="molecule type" value="Genomic_DNA"/>
</dbReference>
<evidence type="ECO:0000259" key="1">
    <source>
        <dbReference type="Pfam" id="PF13403"/>
    </source>
</evidence>
<accession>A0A126V5N3</accession>
<dbReference type="STRING" id="1579316.RC74_01085"/>
<dbReference type="InterPro" id="IPR028992">
    <property type="entry name" value="Hedgehog/Intein_dom"/>
</dbReference>
<reference evidence="2 3" key="1">
    <citation type="submission" date="2016-02" db="EMBL/GenBank/DDBJ databases">
        <title>Complete genome sequence of Halocynthiibacter arcticus PAMC 20958t from arctic marine sediment.</title>
        <authorList>
            <person name="Lee Y.M."/>
            <person name="Baek K."/>
            <person name="Lee H.K."/>
            <person name="Shin S.C."/>
        </authorList>
    </citation>
    <scope>NUCLEOTIDE SEQUENCE [LARGE SCALE GENOMIC DNA]</scope>
    <source>
        <strain evidence="2">PAMC 20958</strain>
    </source>
</reference>
<name>A0A126V5N3_9RHOB</name>
<dbReference type="KEGG" id="hat:RC74_01085"/>
<proteinExistence type="predicted"/>
<evidence type="ECO:0000313" key="3">
    <source>
        <dbReference type="Proteomes" id="UP000070371"/>
    </source>
</evidence>